<evidence type="ECO:0000313" key="3">
    <source>
        <dbReference type="Proteomes" id="UP000054166"/>
    </source>
</evidence>
<reference evidence="3" key="2">
    <citation type="submission" date="2015-01" db="EMBL/GenBank/DDBJ databases">
        <title>Evolutionary Origins and Diversification of the Mycorrhizal Mutualists.</title>
        <authorList>
            <consortium name="DOE Joint Genome Institute"/>
            <consortium name="Mycorrhizal Genomics Consortium"/>
            <person name="Kohler A."/>
            <person name="Kuo A."/>
            <person name="Nagy L.G."/>
            <person name="Floudas D."/>
            <person name="Copeland A."/>
            <person name="Barry K.W."/>
            <person name="Cichocki N."/>
            <person name="Veneault-Fourrey C."/>
            <person name="LaButti K."/>
            <person name="Lindquist E.A."/>
            <person name="Lipzen A."/>
            <person name="Lundell T."/>
            <person name="Morin E."/>
            <person name="Murat C."/>
            <person name="Riley R."/>
            <person name="Ohm R."/>
            <person name="Sun H."/>
            <person name="Tunlid A."/>
            <person name="Henrissat B."/>
            <person name="Grigoriev I.V."/>
            <person name="Hibbett D.S."/>
            <person name="Martin F."/>
        </authorList>
    </citation>
    <scope>NUCLEOTIDE SEQUENCE [LARGE SCALE GENOMIC DNA]</scope>
    <source>
        <strain evidence="3">F 1598</strain>
    </source>
</reference>
<dbReference type="InParanoid" id="A0A0C3FZ04"/>
<dbReference type="STRING" id="765440.A0A0C3FZ04"/>
<accession>A0A0C3FZ04</accession>
<feature type="compositionally biased region" description="Basic and acidic residues" evidence="1">
    <location>
        <begin position="520"/>
        <end position="530"/>
    </location>
</feature>
<evidence type="ECO:0000313" key="2">
    <source>
        <dbReference type="EMBL" id="KIM84904.1"/>
    </source>
</evidence>
<feature type="compositionally biased region" description="Polar residues" evidence="1">
    <location>
        <begin position="328"/>
        <end position="337"/>
    </location>
</feature>
<organism evidence="2 3">
    <name type="scientific">Piloderma croceum (strain F 1598)</name>
    <dbReference type="NCBI Taxonomy" id="765440"/>
    <lineage>
        <taxon>Eukaryota</taxon>
        <taxon>Fungi</taxon>
        <taxon>Dikarya</taxon>
        <taxon>Basidiomycota</taxon>
        <taxon>Agaricomycotina</taxon>
        <taxon>Agaricomycetes</taxon>
        <taxon>Agaricomycetidae</taxon>
        <taxon>Atheliales</taxon>
        <taxon>Atheliaceae</taxon>
        <taxon>Piloderma</taxon>
    </lineage>
</organism>
<feature type="region of interest" description="Disordered" evidence="1">
    <location>
        <begin position="395"/>
        <end position="442"/>
    </location>
</feature>
<feature type="compositionally biased region" description="Polar residues" evidence="1">
    <location>
        <begin position="16"/>
        <end position="27"/>
    </location>
</feature>
<feature type="region of interest" description="Disordered" evidence="1">
    <location>
        <begin position="1"/>
        <end position="64"/>
    </location>
</feature>
<feature type="compositionally biased region" description="Low complexity" evidence="1">
    <location>
        <begin position="28"/>
        <end position="48"/>
    </location>
</feature>
<feature type="region of interest" description="Disordered" evidence="1">
    <location>
        <begin position="84"/>
        <end position="181"/>
    </location>
</feature>
<proteinExistence type="predicted"/>
<feature type="compositionally biased region" description="Low complexity" evidence="1">
    <location>
        <begin position="835"/>
        <end position="848"/>
    </location>
</feature>
<gene>
    <name evidence="2" type="ORF">PILCRDRAFT_374876</name>
</gene>
<feature type="compositionally biased region" description="Polar residues" evidence="1">
    <location>
        <begin position="726"/>
        <end position="737"/>
    </location>
</feature>
<feature type="compositionally biased region" description="Acidic residues" evidence="1">
    <location>
        <begin position="693"/>
        <end position="715"/>
    </location>
</feature>
<feature type="region of interest" description="Disordered" evidence="1">
    <location>
        <begin position="547"/>
        <end position="745"/>
    </location>
</feature>
<feature type="compositionally biased region" description="Pro residues" evidence="1">
    <location>
        <begin position="627"/>
        <end position="641"/>
    </location>
</feature>
<evidence type="ECO:0000256" key="1">
    <source>
        <dbReference type="SAM" id="MobiDB-lite"/>
    </source>
</evidence>
<reference evidence="2 3" key="1">
    <citation type="submission" date="2014-04" db="EMBL/GenBank/DDBJ databases">
        <authorList>
            <consortium name="DOE Joint Genome Institute"/>
            <person name="Kuo A."/>
            <person name="Tarkka M."/>
            <person name="Buscot F."/>
            <person name="Kohler A."/>
            <person name="Nagy L.G."/>
            <person name="Floudas D."/>
            <person name="Copeland A."/>
            <person name="Barry K.W."/>
            <person name="Cichocki N."/>
            <person name="Veneault-Fourrey C."/>
            <person name="LaButti K."/>
            <person name="Lindquist E.A."/>
            <person name="Lipzen A."/>
            <person name="Lundell T."/>
            <person name="Morin E."/>
            <person name="Murat C."/>
            <person name="Sun H."/>
            <person name="Tunlid A."/>
            <person name="Henrissat B."/>
            <person name="Grigoriev I.V."/>
            <person name="Hibbett D.S."/>
            <person name="Martin F."/>
            <person name="Nordberg H.P."/>
            <person name="Cantor M.N."/>
            <person name="Hua S.X."/>
        </authorList>
    </citation>
    <scope>NUCLEOTIDE SEQUENCE [LARGE SCALE GENOMIC DNA]</scope>
    <source>
        <strain evidence="2 3">F 1598</strain>
    </source>
</reference>
<feature type="compositionally biased region" description="Low complexity" evidence="1">
    <location>
        <begin position="126"/>
        <end position="136"/>
    </location>
</feature>
<keyword evidence="3" id="KW-1185">Reference proteome</keyword>
<feature type="compositionally biased region" description="Polar residues" evidence="1">
    <location>
        <begin position="414"/>
        <end position="429"/>
    </location>
</feature>
<feature type="compositionally biased region" description="Low complexity" evidence="1">
    <location>
        <begin position="400"/>
        <end position="412"/>
    </location>
</feature>
<name>A0A0C3FZ04_PILCF</name>
<dbReference type="EMBL" id="KN832986">
    <property type="protein sequence ID" value="KIM84904.1"/>
    <property type="molecule type" value="Genomic_DNA"/>
</dbReference>
<sequence length="902" mass="96576">MIDTASGVHGKHHSVQTRVSSTASSVYPNSSHTISPSESSSLSPHSLPGQPHDNGITAFDPDSDYSGDDVSYRIRLLVKNSYFLPPAHSKPSSSDLTSPLKASKPSSRAGTPTLFDLFRLGKSKSRPSTPSSSSTTAVESMGPILRTTSDSATMGGYAPRSRAGSMPRSTARPSPNGMDPTGRVVVVREIVNDLILAAKEAEQDMKVREWRNSQMLTDGFTDVIDPTDAVDLPPPSLGYPFAVQSTAMHGLGVQQSVGAADLAANLPPPNSPGGSSLYPPDSEWRRALLHEAVGHSLGNSPAESMFSDQRGTPTPLRVSQSSERHIGSSVSPAQSKLKQALDRRIISQPVIEHNESPSDDVNSMTPDSANVASKARHLRGLSTPDTHVRRLSYVPRRAETPAALQAPLTPAPRSINSSTKSDLSPQLQPGLTALSPPPWAGVRKVQSTPAMADAFESRVSTLQPMPTGSPLPSPMPTSSLHYVQESVSTASSSYYSDDEPEETGESVTRPSMALSAPTTEGRHSISDYDRPSPAVSAFTDARYGYTNYSNPDRWPTQPSSTSRESASSSPAPRYSTMSPPPRASTSMSATPLFPPPRSSSLHYKLVTTRAPSSPTSSPSSARSFSAPLPPIQPATLPPKSPPLASRRGNAGPAPLLLNVTNNHVPMTIHSAPPPASPASFFDNIHDGMHDLESESGEDGDGESDGGSDYDNDADMDATAVHEPTRSRTMSNLQHSPSTPSPRLKSAFSFSRFGNQSTPNVARQNFSPTLTSFSPTIARFKTNQKSSIIHKPVSNVPPPRPSFFASMKSPKKSPLDLVQTMQQRPDDLPPPPLPMSNDSRSSLSRSVPASTLVVDVQGSRNTKDESLRKLDGLMLQHMEAEKNRMKKITRTFQEAKNLDGLRE</sequence>
<feature type="region of interest" description="Disordered" evidence="1">
    <location>
        <begin position="489"/>
        <end position="533"/>
    </location>
</feature>
<dbReference type="Proteomes" id="UP000054166">
    <property type="component" value="Unassembled WGS sequence"/>
</dbReference>
<dbReference type="AlphaFoldDB" id="A0A0C3FZ04"/>
<feature type="region of interest" description="Disordered" evidence="1">
    <location>
        <begin position="821"/>
        <end position="848"/>
    </location>
</feature>
<feature type="region of interest" description="Disordered" evidence="1">
    <location>
        <begin position="296"/>
        <end position="338"/>
    </location>
</feature>
<protein>
    <submittedName>
        <fullName evidence="2">Uncharacterized protein</fullName>
    </submittedName>
</protein>
<dbReference type="OrthoDB" id="3261862at2759"/>
<dbReference type="HOGENOM" id="CLU_007930_0_0_1"/>
<feature type="compositionally biased region" description="Low complexity" evidence="1">
    <location>
        <begin position="559"/>
        <end position="576"/>
    </location>
</feature>
<feature type="compositionally biased region" description="Basic and acidic residues" evidence="1">
    <location>
        <begin position="683"/>
        <end position="692"/>
    </location>
</feature>
<feature type="compositionally biased region" description="Low complexity" evidence="1">
    <location>
        <begin position="607"/>
        <end position="626"/>
    </location>
</feature>
<feature type="compositionally biased region" description="Polar residues" evidence="1">
    <location>
        <begin position="297"/>
        <end position="321"/>
    </location>
</feature>